<accession>A0A8J5WRK6</accession>
<reference evidence="3" key="2">
    <citation type="submission" date="2021-02" db="EMBL/GenBank/DDBJ databases">
        <authorList>
            <person name="Kimball J.A."/>
            <person name="Haas M.W."/>
            <person name="Macchietto M."/>
            <person name="Kono T."/>
            <person name="Duquette J."/>
            <person name="Shao M."/>
        </authorList>
    </citation>
    <scope>NUCLEOTIDE SEQUENCE</scope>
    <source>
        <tissue evidence="3">Fresh leaf tissue</tissue>
    </source>
</reference>
<evidence type="ECO:0008006" key="5">
    <source>
        <dbReference type="Google" id="ProtNLM"/>
    </source>
</evidence>
<feature type="chain" id="PRO_5035161166" description="DUF3741 domain-containing protein" evidence="2">
    <location>
        <begin position="20"/>
        <end position="410"/>
    </location>
</feature>
<name>A0A8J5WRK6_ZIZPA</name>
<reference evidence="3" key="1">
    <citation type="journal article" date="2021" name="bioRxiv">
        <title>Whole Genome Assembly and Annotation of Northern Wild Rice, Zizania palustris L., Supports a Whole Genome Duplication in the Zizania Genus.</title>
        <authorList>
            <person name="Haas M."/>
            <person name="Kono T."/>
            <person name="Macchietto M."/>
            <person name="Millas R."/>
            <person name="McGilp L."/>
            <person name="Shao M."/>
            <person name="Duquette J."/>
            <person name="Hirsch C.N."/>
            <person name="Kimball J."/>
        </authorList>
    </citation>
    <scope>NUCLEOTIDE SEQUENCE</scope>
    <source>
        <tissue evidence="3">Fresh leaf tissue</tissue>
    </source>
</reference>
<evidence type="ECO:0000313" key="4">
    <source>
        <dbReference type="Proteomes" id="UP000729402"/>
    </source>
</evidence>
<protein>
    <recommendedName>
        <fullName evidence="5">DUF3741 domain-containing protein</fullName>
    </recommendedName>
</protein>
<sequence length="410" mass="44780">MWRSDGFLVGFALSGVSSALDAVPRGAAGAVANMKPAHVVAALGASIINKLQANKAYRDQLVLDHKHALKLKASEVDIQLRSNLIGSGSKTLALATPSADPASLSHFIADCPKRNTHKKSTGGGSYDSNNHDSSTFTKGKPKMRFYRTALKDYRCENKKRDKAFFAEMERSYSKRSSSSSSSSSSCDEDILIKRGMKRMIQRASTLWPSGTFQRLTRTIAEDHARASAQLILGTKKIRDPPTTLTTTRSQEVRRGPLELEHSGFEGLGAGCCLLEFIHIRDLSLKHEDFSFEPLRLLGSGPKPLNLSGLGPKGIDLRLELVRLSSPRSEPLQFSDSGLEGVDFRHLGLERLDSGGPRAKVFDLGRLLADQPLGSVCSTGEFRSAALTAAAFGEQGEQRALRQRDYLHTKR</sequence>
<gene>
    <name evidence="3" type="ORF">GUJ93_ZPchr0012g21660</name>
</gene>
<evidence type="ECO:0000256" key="1">
    <source>
        <dbReference type="SAM" id="MobiDB-lite"/>
    </source>
</evidence>
<dbReference type="EMBL" id="JAAALK010000080">
    <property type="protein sequence ID" value="KAG8095483.1"/>
    <property type="molecule type" value="Genomic_DNA"/>
</dbReference>
<proteinExistence type="predicted"/>
<feature type="compositionally biased region" description="Polar residues" evidence="1">
    <location>
        <begin position="126"/>
        <end position="137"/>
    </location>
</feature>
<evidence type="ECO:0000313" key="3">
    <source>
        <dbReference type="EMBL" id="KAG8095483.1"/>
    </source>
</evidence>
<dbReference type="AlphaFoldDB" id="A0A8J5WRK6"/>
<organism evidence="3 4">
    <name type="scientific">Zizania palustris</name>
    <name type="common">Northern wild rice</name>
    <dbReference type="NCBI Taxonomy" id="103762"/>
    <lineage>
        <taxon>Eukaryota</taxon>
        <taxon>Viridiplantae</taxon>
        <taxon>Streptophyta</taxon>
        <taxon>Embryophyta</taxon>
        <taxon>Tracheophyta</taxon>
        <taxon>Spermatophyta</taxon>
        <taxon>Magnoliopsida</taxon>
        <taxon>Liliopsida</taxon>
        <taxon>Poales</taxon>
        <taxon>Poaceae</taxon>
        <taxon>BOP clade</taxon>
        <taxon>Oryzoideae</taxon>
        <taxon>Oryzeae</taxon>
        <taxon>Zizaniinae</taxon>
        <taxon>Zizania</taxon>
    </lineage>
</organism>
<dbReference type="Proteomes" id="UP000729402">
    <property type="component" value="Unassembled WGS sequence"/>
</dbReference>
<comment type="caution">
    <text evidence="3">The sequence shown here is derived from an EMBL/GenBank/DDBJ whole genome shotgun (WGS) entry which is preliminary data.</text>
</comment>
<keyword evidence="4" id="KW-1185">Reference proteome</keyword>
<feature type="region of interest" description="Disordered" evidence="1">
    <location>
        <begin position="114"/>
        <end position="139"/>
    </location>
</feature>
<keyword evidence="2" id="KW-0732">Signal</keyword>
<feature type="signal peptide" evidence="2">
    <location>
        <begin position="1"/>
        <end position="19"/>
    </location>
</feature>
<evidence type="ECO:0000256" key="2">
    <source>
        <dbReference type="SAM" id="SignalP"/>
    </source>
</evidence>